<dbReference type="AlphaFoldDB" id="A0A4U3MLA3"/>
<reference evidence="1 2" key="1">
    <citation type="submission" date="2019-04" db="EMBL/GenBank/DDBJ databases">
        <title>Herbidospora sp. NEAU-GS14.nov., a novel actinomycete isolated from soil.</title>
        <authorList>
            <person name="Han L."/>
        </authorList>
    </citation>
    <scope>NUCLEOTIDE SEQUENCE [LARGE SCALE GENOMIC DNA]</scope>
    <source>
        <strain evidence="1 2">NEAU-GS14</strain>
    </source>
</reference>
<name>A0A4U3MLA3_9ACTN</name>
<organism evidence="1 2">
    <name type="scientific">Herbidospora galbida</name>
    <dbReference type="NCBI Taxonomy" id="2575442"/>
    <lineage>
        <taxon>Bacteria</taxon>
        <taxon>Bacillati</taxon>
        <taxon>Actinomycetota</taxon>
        <taxon>Actinomycetes</taxon>
        <taxon>Streptosporangiales</taxon>
        <taxon>Streptosporangiaceae</taxon>
        <taxon>Herbidospora</taxon>
    </lineage>
</organism>
<dbReference type="Proteomes" id="UP000308705">
    <property type="component" value="Unassembled WGS sequence"/>
</dbReference>
<dbReference type="EMBL" id="SZQA01000005">
    <property type="protein sequence ID" value="TKK89750.1"/>
    <property type="molecule type" value="Genomic_DNA"/>
</dbReference>
<gene>
    <name evidence="1" type="ORF">FDA94_07600</name>
</gene>
<keyword evidence="2" id="KW-1185">Reference proteome</keyword>
<evidence type="ECO:0000313" key="2">
    <source>
        <dbReference type="Proteomes" id="UP000308705"/>
    </source>
</evidence>
<comment type="caution">
    <text evidence="1">The sequence shown here is derived from an EMBL/GenBank/DDBJ whole genome shotgun (WGS) entry which is preliminary data.</text>
</comment>
<sequence>MSNATLTRLLKGQCVRFPRWRTVANFIRVCRDSLESTDVNADVEIGTLEEWHARWKHLNDLHLGNATAAIGQSASVNGLSAESQVAYVPRHASDSRLLATYEHIRVNRWFGPRGAELLDWAKRGQPLAAFELGILLLLRGLRTEGSESLQQAAGLDDRLQLTLRLREDEQLYGRIPSDICRRVGIGYAFAGSTNVARQWHEYARSLNGIPMIGILEPPGRHAMIDDVIASVRHSPLDPGEVLHIDAVYHGVYAWTPESEEEHEILPMPPLSLVGANTEGASVGPVNLPPRAPKAGL</sequence>
<accession>A0A4U3MLA3</accession>
<protein>
    <submittedName>
        <fullName evidence="1">Uncharacterized protein</fullName>
    </submittedName>
</protein>
<proteinExistence type="predicted"/>
<dbReference type="OrthoDB" id="3519615at2"/>
<evidence type="ECO:0000313" key="1">
    <source>
        <dbReference type="EMBL" id="TKK89750.1"/>
    </source>
</evidence>
<dbReference type="RefSeq" id="WP_137246329.1">
    <property type="nucleotide sequence ID" value="NZ_SZQA01000005.1"/>
</dbReference>